<evidence type="ECO:0000313" key="1">
    <source>
        <dbReference type="EMBL" id="VAW24031.1"/>
    </source>
</evidence>
<organism evidence="1">
    <name type="scientific">hydrothermal vent metagenome</name>
    <dbReference type="NCBI Taxonomy" id="652676"/>
    <lineage>
        <taxon>unclassified sequences</taxon>
        <taxon>metagenomes</taxon>
        <taxon>ecological metagenomes</taxon>
    </lineage>
</organism>
<dbReference type="AlphaFoldDB" id="A0A3B0TZ27"/>
<reference evidence="1" key="1">
    <citation type="submission" date="2018-06" db="EMBL/GenBank/DDBJ databases">
        <authorList>
            <person name="Zhirakovskaya E."/>
        </authorList>
    </citation>
    <scope>NUCLEOTIDE SEQUENCE</scope>
</reference>
<gene>
    <name evidence="1" type="ORF">MNBD_BACTEROID01-2705</name>
</gene>
<name>A0A3B0TZ27_9ZZZZ</name>
<dbReference type="EMBL" id="UOEP01000204">
    <property type="protein sequence ID" value="VAW24031.1"/>
    <property type="molecule type" value="Genomic_DNA"/>
</dbReference>
<accession>A0A3B0TZ27</accession>
<proteinExistence type="predicted"/>
<sequence length="57" mass="6473">MKAEREIYFLRPVVNSTGRIFNIPPQQENANNFGTLVLKTVDYTSKLLIFKTAKAGQ</sequence>
<protein>
    <submittedName>
        <fullName evidence="1">Uncharacterized protein</fullName>
    </submittedName>
</protein>